<feature type="domain" description="Zinc-ribbon" evidence="1">
    <location>
        <begin position="382"/>
        <end position="404"/>
    </location>
</feature>
<evidence type="ECO:0000313" key="2">
    <source>
        <dbReference type="EMBL" id="MPM25726.1"/>
    </source>
</evidence>
<gene>
    <name evidence="2" type="ORF">SDC9_72226</name>
</gene>
<comment type="caution">
    <text evidence="2">The sequence shown here is derived from an EMBL/GenBank/DDBJ whole genome shotgun (WGS) entry which is preliminary data.</text>
</comment>
<dbReference type="AlphaFoldDB" id="A0A644YAZ8"/>
<sequence>MNTMNEPVTFIVKQADIPALFKEMGLSCNEGSDFYRAKAGPVPGADIRAVYGALLADQDFLRACRIVAQPDLYVTARAAGVRGLSETRLHRKKVEGDWAVLTETAEDGGILISAFPDYGAYLDAWAQDLVGPADAPAANYIPPQVSLEEFLFILHAIDSFRRVSYQNMLDHVFTDRAYIKIPEFAQSMADSFKSLDIRWLLPAFMAVTPGVEGYHTDLDPKSLAVLLTHRFFEEGKLASGEDALVFGEAGQVMGVEFLHSWLLSCGFEIHAAEPEGFKAVERLFIAPTVLTNHFVRLKGAQGGKATVNHQAYTAEQLLTKLDELFGKAFATDVSAVSSTLKSAQAAPSPAQAAAIASAPKGAEKSADARQAKAAAAPPAPKFCRNCGTKLSAGAAFCANCGAKLS</sequence>
<accession>A0A644YAZ8</accession>
<dbReference type="InterPro" id="IPR026870">
    <property type="entry name" value="Zinc_ribbon_dom"/>
</dbReference>
<name>A0A644YAZ8_9ZZZZ</name>
<reference evidence="2" key="1">
    <citation type="submission" date="2019-08" db="EMBL/GenBank/DDBJ databases">
        <authorList>
            <person name="Kucharzyk K."/>
            <person name="Murdoch R.W."/>
            <person name="Higgins S."/>
            <person name="Loffler F."/>
        </authorList>
    </citation>
    <scope>NUCLEOTIDE SEQUENCE</scope>
</reference>
<dbReference type="Pfam" id="PF13240">
    <property type="entry name" value="Zn_Ribbon_1"/>
    <property type="match status" value="1"/>
</dbReference>
<protein>
    <recommendedName>
        <fullName evidence="1">Zinc-ribbon domain-containing protein</fullName>
    </recommendedName>
</protein>
<dbReference type="EMBL" id="VSSQ01004565">
    <property type="protein sequence ID" value="MPM25726.1"/>
    <property type="molecule type" value="Genomic_DNA"/>
</dbReference>
<proteinExistence type="predicted"/>
<organism evidence="2">
    <name type="scientific">bioreactor metagenome</name>
    <dbReference type="NCBI Taxonomy" id="1076179"/>
    <lineage>
        <taxon>unclassified sequences</taxon>
        <taxon>metagenomes</taxon>
        <taxon>ecological metagenomes</taxon>
    </lineage>
</organism>
<evidence type="ECO:0000259" key="1">
    <source>
        <dbReference type="Pfam" id="PF13240"/>
    </source>
</evidence>